<comment type="subcellular location">
    <subcellularLocation>
        <location evidence="1">Cell membrane</location>
        <topology evidence="1">Multi-pass membrane protein</topology>
    </subcellularLocation>
</comment>
<feature type="transmembrane region" description="Helical" evidence="6">
    <location>
        <begin position="285"/>
        <end position="306"/>
    </location>
</feature>
<evidence type="ECO:0000256" key="4">
    <source>
        <dbReference type="ARBA" id="ARBA00022989"/>
    </source>
</evidence>
<protein>
    <recommendedName>
        <fullName evidence="8">Major facilitator superfamily (MFS) profile domain-containing protein</fullName>
    </recommendedName>
</protein>
<evidence type="ECO:0000256" key="5">
    <source>
        <dbReference type="ARBA" id="ARBA00023136"/>
    </source>
</evidence>
<dbReference type="InterPro" id="IPR020846">
    <property type="entry name" value="MFS_dom"/>
</dbReference>
<proteinExistence type="predicted"/>
<keyword evidence="5 6" id="KW-0472">Membrane</keyword>
<evidence type="ECO:0000256" key="6">
    <source>
        <dbReference type="SAM" id="Phobius"/>
    </source>
</evidence>
<feature type="chain" id="PRO_5030807919" description="Major facilitator superfamily (MFS) profile domain-containing protein" evidence="7">
    <location>
        <begin position="33"/>
        <end position="549"/>
    </location>
</feature>
<evidence type="ECO:0000313" key="9">
    <source>
        <dbReference type="EMBL" id="CAE0479156.1"/>
    </source>
</evidence>
<feature type="transmembrane region" description="Helical" evidence="6">
    <location>
        <begin position="406"/>
        <end position="424"/>
    </location>
</feature>
<keyword evidence="3 6" id="KW-0812">Transmembrane</keyword>
<evidence type="ECO:0000256" key="7">
    <source>
        <dbReference type="SAM" id="SignalP"/>
    </source>
</evidence>
<dbReference type="PRINTS" id="PR01035">
    <property type="entry name" value="TCRTETA"/>
</dbReference>
<dbReference type="GO" id="GO:0022857">
    <property type="term" value="F:transmembrane transporter activity"/>
    <property type="evidence" value="ECO:0007669"/>
    <property type="project" value="InterPro"/>
</dbReference>
<name>A0A7S3QJ58_9STRA</name>
<evidence type="ECO:0000256" key="1">
    <source>
        <dbReference type="ARBA" id="ARBA00004651"/>
    </source>
</evidence>
<dbReference type="Gene3D" id="1.20.1250.20">
    <property type="entry name" value="MFS general substrate transporter like domains"/>
    <property type="match status" value="1"/>
</dbReference>
<dbReference type="GO" id="GO:0005886">
    <property type="term" value="C:plasma membrane"/>
    <property type="evidence" value="ECO:0007669"/>
    <property type="project" value="UniProtKB-SubCell"/>
</dbReference>
<dbReference type="AlphaFoldDB" id="A0A7S3QJ58"/>
<keyword evidence="7" id="KW-0732">Signal</keyword>
<feature type="transmembrane region" description="Helical" evidence="6">
    <location>
        <begin position="312"/>
        <end position="332"/>
    </location>
</feature>
<reference evidence="9" key="1">
    <citation type="submission" date="2021-01" db="EMBL/GenBank/DDBJ databases">
        <authorList>
            <person name="Corre E."/>
            <person name="Pelletier E."/>
            <person name="Niang G."/>
            <person name="Scheremetjew M."/>
            <person name="Finn R."/>
            <person name="Kale V."/>
            <person name="Holt S."/>
            <person name="Cochrane G."/>
            <person name="Meng A."/>
            <person name="Brown T."/>
            <person name="Cohen L."/>
        </authorList>
    </citation>
    <scope>NUCLEOTIDE SEQUENCE</scope>
    <source>
        <strain evidence="9">MM31A-1</strain>
    </source>
</reference>
<dbReference type="SUPFAM" id="SSF103473">
    <property type="entry name" value="MFS general substrate transporter"/>
    <property type="match status" value="1"/>
</dbReference>
<evidence type="ECO:0000259" key="8">
    <source>
        <dbReference type="PROSITE" id="PS50850"/>
    </source>
</evidence>
<dbReference type="PANTHER" id="PTHR43124:SF3">
    <property type="entry name" value="CHLORAMPHENICOL EFFLUX PUMP RV0191"/>
    <property type="match status" value="1"/>
</dbReference>
<accession>A0A7S3QJ58</accession>
<dbReference type="InterPro" id="IPR011701">
    <property type="entry name" value="MFS"/>
</dbReference>
<organism evidence="9">
    <name type="scientific">Chaetoceros debilis</name>
    <dbReference type="NCBI Taxonomy" id="122233"/>
    <lineage>
        <taxon>Eukaryota</taxon>
        <taxon>Sar</taxon>
        <taxon>Stramenopiles</taxon>
        <taxon>Ochrophyta</taxon>
        <taxon>Bacillariophyta</taxon>
        <taxon>Coscinodiscophyceae</taxon>
        <taxon>Chaetocerotophycidae</taxon>
        <taxon>Chaetocerotales</taxon>
        <taxon>Chaetocerotaceae</taxon>
        <taxon>Chaetoceros</taxon>
    </lineage>
</organism>
<dbReference type="InterPro" id="IPR050189">
    <property type="entry name" value="MFS_Efflux_Transporters"/>
</dbReference>
<feature type="transmembrane region" description="Helical" evidence="6">
    <location>
        <begin position="222"/>
        <end position="238"/>
    </location>
</feature>
<feature type="transmembrane region" description="Helical" evidence="6">
    <location>
        <begin position="162"/>
        <end position="181"/>
    </location>
</feature>
<feature type="transmembrane region" description="Helical" evidence="6">
    <location>
        <begin position="501"/>
        <end position="518"/>
    </location>
</feature>
<keyword evidence="2" id="KW-1003">Cell membrane</keyword>
<feature type="transmembrane region" description="Helical" evidence="6">
    <location>
        <begin position="244"/>
        <end position="264"/>
    </location>
</feature>
<dbReference type="InterPro" id="IPR036259">
    <property type="entry name" value="MFS_trans_sf"/>
</dbReference>
<dbReference type="InterPro" id="IPR001958">
    <property type="entry name" value="Tet-R_TetA/multi-R_MdtG-like"/>
</dbReference>
<dbReference type="EMBL" id="HBIO01031320">
    <property type="protein sequence ID" value="CAE0479156.1"/>
    <property type="molecule type" value="Transcribed_RNA"/>
</dbReference>
<feature type="transmembrane region" description="Helical" evidence="6">
    <location>
        <begin position="524"/>
        <end position="544"/>
    </location>
</feature>
<sequence>MQSLYARSCAFQLHLVTFAVLLVVCKNGTVLSASTGASTGTDFASNISKQNSNIRMESSFKNGWHHSRSRHYDDDILRGQDQDSPINIPAKNNYLEKMNNNNNMSFHRPSSHIRSHAMSLRGGGIRAAVVTKRRNNLKEKSPPSDEIVSWSRRDLVIFQSSNFLIVLATAVVAFSPAPALIAELGSERATSTLSMLSACAALTEIIISPTLGSLLDSVGRKPALIFTLLSMGLANGAVSLHSSVVTICIAKFVGISCVGLFFIASQVIVSDICASNPERMSSTLGVQYSLIGGAFFLGAICAGWLSEFGLSVNYGVSTIIVVLTALLLTFGISETLLPSKKIPLQGAAVRKQLLESPWSCTRILYRYSKKVRVLALLLMVQSLPQFMGDTFQILAKTEWNLTTKGFSSYVAMLGIISIAANVVGSKMVGKLGIRKFTALATLSGMLSPLGASFFSFRGLVVGVILGFLGFAQMLGVTAALVAEGAKSNVPQGVLAGERASFLALMKVIGPIWYSTLYVEGKKLVGVGSLPFLFNVILGLTAFGISQYYL</sequence>
<feature type="signal peptide" evidence="7">
    <location>
        <begin position="1"/>
        <end position="32"/>
    </location>
</feature>
<evidence type="ECO:0000256" key="3">
    <source>
        <dbReference type="ARBA" id="ARBA00022692"/>
    </source>
</evidence>
<gene>
    <name evidence="9" type="ORF">CDEB00056_LOCUS24010</name>
</gene>
<dbReference type="PANTHER" id="PTHR43124">
    <property type="entry name" value="PURINE EFFLUX PUMP PBUE"/>
    <property type="match status" value="1"/>
</dbReference>
<evidence type="ECO:0000256" key="2">
    <source>
        <dbReference type="ARBA" id="ARBA00022475"/>
    </source>
</evidence>
<keyword evidence="4 6" id="KW-1133">Transmembrane helix</keyword>
<dbReference type="Pfam" id="PF07690">
    <property type="entry name" value="MFS_1"/>
    <property type="match status" value="1"/>
</dbReference>
<feature type="transmembrane region" description="Helical" evidence="6">
    <location>
        <begin position="460"/>
        <end position="481"/>
    </location>
</feature>
<feature type="domain" description="Major facilitator superfamily (MFS) profile" evidence="8">
    <location>
        <begin position="154"/>
        <end position="549"/>
    </location>
</feature>
<dbReference type="PROSITE" id="PS50850">
    <property type="entry name" value="MFS"/>
    <property type="match status" value="1"/>
</dbReference>